<name>A0ABW9YXU8_9HYPH</name>
<dbReference type="SUPFAM" id="SSF53448">
    <property type="entry name" value="Nucleotide-diphospho-sugar transferases"/>
    <property type="match status" value="1"/>
</dbReference>
<dbReference type="PANTHER" id="PTHR12042">
    <property type="entry name" value="LACTOSYLCERAMIDE 4-ALPHA-GALACTOSYLTRANSFERASE ALPHA- 1,4-GALACTOSYLTRANSFERASE"/>
    <property type="match status" value="1"/>
</dbReference>
<protein>
    <recommendedName>
        <fullName evidence="3">Alpha 1,4-glycosyltransferase domain-containing protein</fullName>
    </recommendedName>
</protein>
<dbReference type="PANTHER" id="PTHR12042:SF21">
    <property type="entry name" value="ALPHA1,4-GALACTOSYLTRANSFERASE 1-RELATED"/>
    <property type="match status" value="1"/>
</dbReference>
<reference evidence="1 2" key="1">
    <citation type="submission" date="2020-01" db="EMBL/GenBank/DDBJ databases">
        <title>Microvirga sp. nov., an arsenate reduction bacterium isolated from Tibet hotspring sediments.</title>
        <authorList>
            <person name="Yuan C.-G."/>
        </authorList>
    </citation>
    <scope>NUCLEOTIDE SEQUENCE [LARGE SCALE GENOMIC DNA]</scope>
    <source>
        <strain evidence="1 2">SYSU G3D203</strain>
    </source>
</reference>
<evidence type="ECO:0008006" key="3">
    <source>
        <dbReference type="Google" id="ProtNLM"/>
    </source>
</evidence>
<proteinExistence type="predicted"/>
<dbReference type="InterPro" id="IPR029044">
    <property type="entry name" value="Nucleotide-diphossugar_trans"/>
</dbReference>
<dbReference type="EMBL" id="JAAAXJ010000003">
    <property type="protein sequence ID" value="NBJ24325.1"/>
    <property type="molecule type" value="Genomic_DNA"/>
</dbReference>
<evidence type="ECO:0000313" key="1">
    <source>
        <dbReference type="EMBL" id="NBJ24325.1"/>
    </source>
</evidence>
<accession>A0ABW9YXU8</accession>
<dbReference type="InterPro" id="IPR051981">
    <property type="entry name" value="Glycosyltransf_32"/>
</dbReference>
<dbReference type="Gene3D" id="3.90.550.20">
    <property type="match status" value="1"/>
</dbReference>
<keyword evidence="2" id="KW-1185">Reference proteome</keyword>
<dbReference type="Proteomes" id="UP000818323">
    <property type="component" value="Unassembled WGS sequence"/>
</dbReference>
<dbReference type="RefSeq" id="WP_161722439.1">
    <property type="nucleotide sequence ID" value="NZ_JAAAXI010000004.1"/>
</dbReference>
<evidence type="ECO:0000313" key="2">
    <source>
        <dbReference type="Proteomes" id="UP000818323"/>
    </source>
</evidence>
<comment type="caution">
    <text evidence="1">The sequence shown here is derived from an EMBL/GenBank/DDBJ whole genome shotgun (WGS) entry which is preliminary data.</text>
</comment>
<sequence length="294" mass="33100">MFGRWFHKREAFNAFWHGAALSPVAVMSLNSFLSRGFSVDLYTYGDVKFVPAGVSRRPAEAILPKERLFEAHGGFEHFADLFRYCLIRKVGGWWIDTDVVCNTDRVPRTDIAFAFADRAGTINNGQFKFPRSHPVMVRAAEEAAAADISAWGASGPDLLTRIVAGAGIDRYRWDQSQLYPIHWAEAAKLLLPEYRGELEERTRRSAFIHLYAAMFRLQCGFDPNRFLPPKGSYLEGLYLRYGIGEAADHLEPVDEAALRQRIVPAVQEPWLQNVLAQEGLQFSFADAAQRLSAG</sequence>
<organism evidence="1 2">
    <name type="scientific">Microvirga arsenatis</name>
    <dbReference type="NCBI Taxonomy" id="2692265"/>
    <lineage>
        <taxon>Bacteria</taxon>
        <taxon>Pseudomonadati</taxon>
        <taxon>Pseudomonadota</taxon>
        <taxon>Alphaproteobacteria</taxon>
        <taxon>Hyphomicrobiales</taxon>
        <taxon>Methylobacteriaceae</taxon>
        <taxon>Microvirga</taxon>
    </lineage>
</organism>
<gene>
    <name evidence="1" type="ORF">GR303_08140</name>
</gene>